<dbReference type="InterPro" id="IPR045851">
    <property type="entry name" value="AMP-bd_C_sf"/>
</dbReference>
<gene>
    <name evidence="3" type="ORF">GCM10017667_06400</name>
</gene>
<dbReference type="PANTHER" id="PTHR45527:SF1">
    <property type="entry name" value="FATTY ACID SYNTHASE"/>
    <property type="match status" value="1"/>
</dbReference>
<dbReference type="Gene3D" id="3.40.50.12780">
    <property type="entry name" value="N-terminal domain of ligase-like"/>
    <property type="match status" value="1"/>
</dbReference>
<dbReference type="AlphaFoldDB" id="A0A919BCK4"/>
<evidence type="ECO:0000313" key="3">
    <source>
        <dbReference type="EMBL" id="GHF81393.1"/>
    </source>
</evidence>
<dbReference type="GO" id="GO:0009366">
    <property type="term" value="C:enterobactin synthetase complex"/>
    <property type="evidence" value="ECO:0007669"/>
    <property type="project" value="TreeGrafter"/>
</dbReference>
<dbReference type="GO" id="GO:0005829">
    <property type="term" value="C:cytosol"/>
    <property type="evidence" value="ECO:0007669"/>
    <property type="project" value="TreeGrafter"/>
</dbReference>
<sequence>MSIDLRLPATPAPVAEEVRAGDAPSVLHLVADAVARHPEETALAGHGPAVTYRELWQRAGAIAVRLRGEGIGPGDVVGLAALRSTELVVALIGVLRSGAAFLPLDSGYPRARLEHMLDDARVGVVLGHAETAERFAEGRTVLLLGEEQAARPLTPAAESLLPPLPAAEDLAYVLYTSGTTGAPKGIAMPHGALANIVEWQTGVSEASVGSRTLQFSAISFDVSFQEIFASLAVGGTVVCVTEEERRDPLRLWEAAARERVDRMFLPYVALQALVLVAEPGAAGAPPLREVVTAGEQLQCSRALRALLGSLPGCRLVNQYGPSEAHVVTWHPVEGDPDGWPALPPIGLPVPGNRVYVLDADGEEVPPGGIGDIHVGGVQVAYGYWNRPDLTAERFLPEPGRPGRRMYRTGDVARRRKDGSLDYLGRADDQVKIRGFRLELPEVERVLGDLPGVSSCAVAVRGEDGIEKTLVAFVVLEPGLGTSALASLRTDLAELLPDYMVPGRFRAVTELPTMPNGKMDRPRLRAMAENAE</sequence>
<accession>A0A919BCK4</accession>
<dbReference type="InterPro" id="IPR010071">
    <property type="entry name" value="AA_adenyl_dom"/>
</dbReference>
<evidence type="ECO:0008006" key="5">
    <source>
        <dbReference type="Google" id="ProtNLM"/>
    </source>
</evidence>
<organism evidence="3 4">
    <name type="scientific">Streptomyces filamentosus</name>
    <name type="common">Streptomyces roseosporus</name>
    <dbReference type="NCBI Taxonomy" id="67294"/>
    <lineage>
        <taxon>Bacteria</taxon>
        <taxon>Bacillati</taxon>
        <taxon>Actinomycetota</taxon>
        <taxon>Actinomycetes</taxon>
        <taxon>Kitasatosporales</taxon>
        <taxon>Streptomycetaceae</taxon>
        <taxon>Streptomyces</taxon>
    </lineage>
</organism>
<dbReference type="SUPFAM" id="SSF56801">
    <property type="entry name" value="Acetyl-CoA synthetase-like"/>
    <property type="match status" value="1"/>
</dbReference>
<reference evidence="3" key="2">
    <citation type="submission" date="2020-09" db="EMBL/GenBank/DDBJ databases">
        <authorList>
            <person name="Sun Q."/>
            <person name="Ohkuma M."/>
        </authorList>
    </citation>
    <scope>NUCLEOTIDE SEQUENCE</scope>
    <source>
        <strain evidence="3">JCM 4122</strain>
    </source>
</reference>
<dbReference type="InterPro" id="IPR020845">
    <property type="entry name" value="AMP-binding_CS"/>
</dbReference>
<dbReference type="GO" id="GO:0031177">
    <property type="term" value="F:phosphopantetheine binding"/>
    <property type="evidence" value="ECO:0007669"/>
    <property type="project" value="TreeGrafter"/>
</dbReference>
<evidence type="ECO:0000259" key="1">
    <source>
        <dbReference type="Pfam" id="PF00501"/>
    </source>
</evidence>
<dbReference type="GO" id="GO:0047527">
    <property type="term" value="F:2,3-dihydroxybenzoate-serine ligase activity"/>
    <property type="evidence" value="ECO:0007669"/>
    <property type="project" value="TreeGrafter"/>
</dbReference>
<protein>
    <recommendedName>
        <fullName evidence="5">Amino acid adenylation domain-containing protein</fullName>
    </recommendedName>
</protein>
<keyword evidence="4" id="KW-1185">Reference proteome</keyword>
<dbReference type="InterPro" id="IPR025110">
    <property type="entry name" value="AMP-bd_C"/>
</dbReference>
<dbReference type="FunFam" id="3.40.50.980:FF:000001">
    <property type="entry name" value="Non-ribosomal peptide synthetase"/>
    <property type="match status" value="1"/>
</dbReference>
<evidence type="ECO:0000259" key="2">
    <source>
        <dbReference type="Pfam" id="PF13193"/>
    </source>
</evidence>
<dbReference type="NCBIfam" id="TIGR01733">
    <property type="entry name" value="AA-adenyl-dom"/>
    <property type="match status" value="1"/>
</dbReference>
<dbReference type="InterPro" id="IPR000873">
    <property type="entry name" value="AMP-dep_synth/lig_dom"/>
</dbReference>
<feature type="domain" description="AMP-dependent synthetase/ligase" evidence="1">
    <location>
        <begin position="32"/>
        <end position="384"/>
    </location>
</feature>
<dbReference type="Pfam" id="PF13193">
    <property type="entry name" value="AMP-binding_C"/>
    <property type="match status" value="1"/>
</dbReference>
<feature type="domain" description="AMP-binding enzyme C-terminal" evidence="2">
    <location>
        <begin position="441"/>
        <end position="517"/>
    </location>
</feature>
<dbReference type="Gene3D" id="3.30.300.30">
    <property type="match status" value="1"/>
</dbReference>
<reference evidence="3" key="1">
    <citation type="journal article" date="2014" name="Int. J. Syst. Evol. Microbiol.">
        <title>Complete genome sequence of Corynebacterium casei LMG S-19264T (=DSM 44701T), isolated from a smear-ripened cheese.</title>
        <authorList>
            <consortium name="US DOE Joint Genome Institute (JGI-PGF)"/>
            <person name="Walter F."/>
            <person name="Albersmeier A."/>
            <person name="Kalinowski J."/>
            <person name="Ruckert C."/>
        </authorList>
    </citation>
    <scope>NUCLEOTIDE SEQUENCE</scope>
    <source>
        <strain evidence="3">JCM 4122</strain>
    </source>
</reference>
<dbReference type="PANTHER" id="PTHR45527">
    <property type="entry name" value="NONRIBOSOMAL PEPTIDE SYNTHETASE"/>
    <property type="match status" value="1"/>
</dbReference>
<dbReference type="InterPro" id="IPR020459">
    <property type="entry name" value="AMP-binding"/>
</dbReference>
<comment type="caution">
    <text evidence="3">The sequence shown here is derived from an EMBL/GenBank/DDBJ whole genome shotgun (WGS) entry which is preliminary data.</text>
</comment>
<dbReference type="PRINTS" id="PR00154">
    <property type="entry name" value="AMPBINDING"/>
</dbReference>
<name>A0A919BCK4_STRFL</name>
<dbReference type="InterPro" id="IPR042099">
    <property type="entry name" value="ANL_N_sf"/>
</dbReference>
<dbReference type="Pfam" id="PF00501">
    <property type="entry name" value="AMP-binding"/>
    <property type="match status" value="1"/>
</dbReference>
<dbReference type="PROSITE" id="PS00455">
    <property type="entry name" value="AMP_BINDING"/>
    <property type="match status" value="1"/>
</dbReference>
<dbReference type="RefSeq" id="WP_190040752.1">
    <property type="nucleotide sequence ID" value="NZ_BNBE01000001.1"/>
</dbReference>
<dbReference type="EMBL" id="BNBE01000001">
    <property type="protein sequence ID" value="GHF81393.1"/>
    <property type="molecule type" value="Genomic_DNA"/>
</dbReference>
<proteinExistence type="predicted"/>
<evidence type="ECO:0000313" key="4">
    <source>
        <dbReference type="Proteomes" id="UP000632849"/>
    </source>
</evidence>
<dbReference type="GO" id="GO:0043041">
    <property type="term" value="P:amino acid activation for nonribosomal peptide biosynthetic process"/>
    <property type="evidence" value="ECO:0007669"/>
    <property type="project" value="TreeGrafter"/>
</dbReference>
<dbReference type="GO" id="GO:0009239">
    <property type="term" value="P:enterobactin biosynthetic process"/>
    <property type="evidence" value="ECO:0007669"/>
    <property type="project" value="TreeGrafter"/>
</dbReference>
<dbReference type="Proteomes" id="UP000632849">
    <property type="component" value="Unassembled WGS sequence"/>
</dbReference>